<sequence>MVKESVIPVRGFLIHISHYDPQWCKVKSREKPFDLDLGLEIIDTMSEVGLNLLVIDCADGVRYKSHPELARKYTVPMSYLEKLVNRAQEKGIEVVPKLNFSQSRYHQHNDWFRPHNDLFDNDNYWKIAFEIIDEIIQTCHPRRYFHIGMDEDHDRAHSQYIEAILKLQSGLKERGLRSIIWNDSSYGERALVHAEKSLAAENKIPKDIVQVLWDYSNVQPKIIRRLIEEGFQVWGAPGP</sequence>
<organism evidence="1">
    <name type="scientific">marine sediment metagenome</name>
    <dbReference type="NCBI Taxonomy" id="412755"/>
    <lineage>
        <taxon>unclassified sequences</taxon>
        <taxon>metagenomes</taxon>
        <taxon>ecological metagenomes</taxon>
    </lineage>
</organism>
<gene>
    <name evidence="1" type="ORF">S06H3_01617</name>
</gene>
<protein>
    <recommendedName>
        <fullName evidence="2">Beta-N-acetylhexosaminidase</fullName>
    </recommendedName>
</protein>
<dbReference type="SUPFAM" id="SSF51445">
    <property type="entry name" value="(Trans)glycosidases"/>
    <property type="match status" value="1"/>
</dbReference>
<dbReference type="EMBL" id="BARV01000416">
    <property type="protein sequence ID" value="GAH98118.1"/>
    <property type="molecule type" value="Genomic_DNA"/>
</dbReference>
<dbReference type="AlphaFoldDB" id="X1LVG4"/>
<accession>X1LVG4</accession>
<name>X1LVG4_9ZZZZ</name>
<evidence type="ECO:0008006" key="2">
    <source>
        <dbReference type="Google" id="ProtNLM"/>
    </source>
</evidence>
<evidence type="ECO:0000313" key="1">
    <source>
        <dbReference type="EMBL" id="GAH98118.1"/>
    </source>
</evidence>
<comment type="caution">
    <text evidence="1">The sequence shown here is derived from an EMBL/GenBank/DDBJ whole genome shotgun (WGS) entry which is preliminary data.</text>
</comment>
<reference evidence="1" key="1">
    <citation type="journal article" date="2014" name="Front. Microbiol.">
        <title>High frequency of phylogenetically diverse reductive dehalogenase-homologous genes in deep subseafloor sedimentary metagenomes.</title>
        <authorList>
            <person name="Kawai M."/>
            <person name="Futagami T."/>
            <person name="Toyoda A."/>
            <person name="Takaki Y."/>
            <person name="Nishi S."/>
            <person name="Hori S."/>
            <person name="Arai W."/>
            <person name="Tsubouchi T."/>
            <person name="Morono Y."/>
            <person name="Uchiyama I."/>
            <person name="Ito T."/>
            <person name="Fujiyama A."/>
            <person name="Inagaki F."/>
            <person name="Takami H."/>
        </authorList>
    </citation>
    <scope>NUCLEOTIDE SEQUENCE</scope>
    <source>
        <strain evidence="1">Expedition CK06-06</strain>
    </source>
</reference>
<dbReference type="InterPro" id="IPR017853">
    <property type="entry name" value="GH"/>
</dbReference>
<proteinExistence type="predicted"/>
<dbReference type="Gene3D" id="3.20.20.80">
    <property type="entry name" value="Glycosidases"/>
    <property type="match status" value="1"/>
</dbReference>